<dbReference type="EMBL" id="FOFD01000001">
    <property type="protein sequence ID" value="SEP90918.1"/>
    <property type="molecule type" value="Genomic_DNA"/>
</dbReference>
<dbReference type="AlphaFoldDB" id="A0A1H9BRC3"/>
<dbReference type="InterPro" id="IPR006311">
    <property type="entry name" value="TAT_signal"/>
</dbReference>
<dbReference type="Proteomes" id="UP000199114">
    <property type="component" value="Unassembled WGS sequence"/>
</dbReference>
<dbReference type="OrthoDB" id="205286at2157"/>
<organism evidence="1 2">
    <name type="scientific">Natrinema salaciae</name>
    <dbReference type="NCBI Taxonomy" id="1186196"/>
    <lineage>
        <taxon>Archaea</taxon>
        <taxon>Methanobacteriati</taxon>
        <taxon>Methanobacteriota</taxon>
        <taxon>Stenosarchaea group</taxon>
        <taxon>Halobacteria</taxon>
        <taxon>Halobacteriales</taxon>
        <taxon>Natrialbaceae</taxon>
        <taxon>Natrinema</taxon>
    </lineage>
</organism>
<dbReference type="Pfam" id="PF20127">
    <property type="entry name" value="DUF6517"/>
    <property type="match status" value="1"/>
</dbReference>
<sequence>MTSTRRSLLAAGATGTIALTAGCLDFVLGNGPLEFTAERVAPTDQALADTEYAEQTVEEKAMKRSEEVAGIERDFKASIWTSVYTKEVEYHGQKLEGSAFAAVSVPGMEVAGQSVNPLDDMSNEQLLEEFLGRVDTEHGQIRDIRHEESFSLDILGDGRDVDTFVGKTELEGETVDIEITVASFDHEDDLLVLLGVLPKMLTEESANVEVLMESVEHPVEN</sequence>
<evidence type="ECO:0000313" key="1">
    <source>
        <dbReference type="EMBL" id="SEP90918.1"/>
    </source>
</evidence>
<dbReference type="PROSITE" id="PS51318">
    <property type="entry name" value="TAT"/>
    <property type="match status" value="1"/>
</dbReference>
<dbReference type="PROSITE" id="PS51257">
    <property type="entry name" value="PROKAR_LIPOPROTEIN"/>
    <property type="match status" value="1"/>
</dbReference>
<dbReference type="RefSeq" id="WP_090613748.1">
    <property type="nucleotide sequence ID" value="NZ_FOFD01000001.1"/>
</dbReference>
<protein>
    <submittedName>
        <fullName evidence="1">Uncharacterized protein</fullName>
    </submittedName>
</protein>
<name>A0A1H9BRC3_9EURY</name>
<accession>A0A1H9BRC3</accession>
<reference evidence="2" key="1">
    <citation type="submission" date="2016-10" db="EMBL/GenBank/DDBJ databases">
        <authorList>
            <person name="Varghese N."/>
            <person name="Submissions S."/>
        </authorList>
    </citation>
    <scope>NUCLEOTIDE SEQUENCE [LARGE SCALE GENOMIC DNA]</scope>
    <source>
        <strain evidence="2">DSM 25055</strain>
    </source>
</reference>
<evidence type="ECO:0000313" key="2">
    <source>
        <dbReference type="Proteomes" id="UP000199114"/>
    </source>
</evidence>
<proteinExistence type="predicted"/>
<dbReference type="InterPro" id="IPR045396">
    <property type="entry name" value="DUF6517"/>
</dbReference>
<keyword evidence="2" id="KW-1185">Reference proteome</keyword>
<gene>
    <name evidence="1" type="ORF">SAMN04489841_0816</name>
</gene>